<dbReference type="PANTHER" id="PTHR33164:SF64">
    <property type="entry name" value="TRANSCRIPTIONAL REGULATOR SLYA"/>
    <property type="match status" value="1"/>
</dbReference>
<dbReference type="PROSITE" id="PS50995">
    <property type="entry name" value="HTH_MARR_2"/>
    <property type="match status" value="1"/>
</dbReference>
<dbReference type="GO" id="GO:0006950">
    <property type="term" value="P:response to stress"/>
    <property type="evidence" value="ECO:0007669"/>
    <property type="project" value="TreeGrafter"/>
</dbReference>
<dbReference type="PANTHER" id="PTHR33164">
    <property type="entry name" value="TRANSCRIPTIONAL REGULATOR, MARR FAMILY"/>
    <property type="match status" value="1"/>
</dbReference>
<dbReference type="STRING" id="257708.RGI145_06350"/>
<dbReference type="KEGG" id="rgi:RGI145_06350"/>
<evidence type="ECO:0000256" key="2">
    <source>
        <dbReference type="ARBA" id="ARBA00023125"/>
    </source>
</evidence>
<organism evidence="5 7">
    <name type="scientific">Roseomonas gilardii</name>
    <dbReference type="NCBI Taxonomy" id="257708"/>
    <lineage>
        <taxon>Bacteria</taxon>
        <taxon>Pseudomonadati</taxon>
        <taxon>Pseudomonadota</taxon>
        <taxon>Alphaproteobacteria</taxon>
        <taxon>Acetobacterales</taxon>
        <taxon>Roseomonadaceae</taxon>
        <taxon>Roseomonas</taxon>
    </lineage>
</organism>
<dbReference type="InterPro" id="IPR023187">
    <property type="entry name" value="Tscrpt_reg_MarR-type_CS"/>
</dbReference>
<name>A0A1L7ADG5_9PROT</name>
<feature type="domain" description="HTH marR-type" evidence="4">
    <location>
        <begin position="10"/>
        <end position="143"/>
    </location>
</feature>
<keyword evidence="1" id="KW-0805">Transcription regulation</keyword>
<keyword evidence="2" id="KW-0238">DNA-binding</keyword>
<dbReference type="Gene3D" id="1.10.10.10">
    <property type="entry name" value="Winged helix-like DNA-binding domain superfamily/Winged helix DNA-binding domain"/>
    <property type="match status" value="1"/>
</dbReference>
<sequence length="151" mass="17117">MDPANAPATNRDFSYRLLLLARRWRALIDTRLQQEGLTDAVWRPLVHLAKLGDGVHQKDLASSLGIERPSLVRLLDALERDGFVERNADKNDRRARCLRLTPAGQAIVAQVRPRIQEMEQELLAGLPEDELQLCTKVLEQLDHRIATIRPG</sequence>
<evidence type="ECO:0000256" key="3">
    <source>
        <dbReference type="ARBA" id="ARBA00023163"/>
    </source>
</evidence>
<dbReference type="GO" id="GO:0003677">
    <property type="term" value="F:DNA binding"/>
    <property type="evidence" value="ECO:0007669"/>
    <property type="project" value="UniProtKB-KW"/>
</dbReference>
<dbReference type="SMART" id="SM00347">
    <property type="entry name" value="HTH_MARR"/>
    <property type="match status" value="1"/>
</dbReference>
<evidence type="ECO:0000313" key="8">
    <source>
        <dbReference type="Proteomes" id="UP001258945"/>
    </source>
</evidence>
<dbReference type="PROSITE" id="PS01117">
    <property type="entry name" value="HTH_MARR_1"/>
    <property type="match status" value="1"/>
</dbReference>
<dbReference type="AlphaFoldDB" id="A0A1L7ADG5"/>
<keyword evidence="3" id="KW-0804">Transcription</keyword>
<protein>
    <submittedName>
        <fullName evidence="6">MarR family transcriptional regulator</fullName>
    </submittedName>
</protein>
<dbReference type="InterPro" id="IPR036390">
    <property type="entry name" value="WH_DNA-bd_sf"/>
</dbReference>
<keyword evidence="8" id="KW-1185">Reference proteome</keyword>
<accession>A0A1L7ADG5</accession>
<evidence type="ECO:0000313" key="5">
    <source>
        <dbReference type="EMBL" id="APT56781.1"/>
    </source>
</evidence>
<dbReference type="GO" id="GO:0003700">
    <property type="term" value="F:DNA-binding transcription factor activity"/>
    <property type="evidence" value="ECO:0007669"/>
    <property type="project" value="InterPro"/>
</dbReference>
<evidence type="ECO:0000313" key="7">
    <source>
        <dbReference type="Proteomes" id="UP000185494"/>
    </source>
</evidence>
<dbReference type="eggNOG" id="COG1846">
    <property type="taxonomic scope" value="Bacteria"/>
</dbReference>
<gene>
    <name evidence="5" type="ORF">RGI145_06350</name>
    <name evidence="6" type="ORF">RQ831_01000</name>
</gene>
<dbReference type="InterPro" id="IPR039422">
    <property type="entry name" value="MarR/SlyA-like"/>
</dbReference>
<dbReference type="RefSeq" id="WP_075797709.1">
    <property type="nucleotide sequence ID" value="NZ_CP015583.1"/>
</dbReference>
<evidence type="ECO:0000313" key="6">
    <source>
        <dbReference type="EMBL" id="MDT8329608.1"/>
    </source>
</evidence>
<dbReference type="InterPro" id="IPR036388">
    <property type="entry name" value="WH-like_DNA-bd_sf"/>
</dbReference>
<reference evidence="6 8" key="2">
    <citation type="journal article" date="2019" name="Microb. Pathog.">
        <title>Comparison of VITEK 2, MALDI-TOF MS, 16S rRNA gene sequencing, and whole-genome sequencing for identification of Roseomonas mucosa.</title>
        <authorList>
            <person name="Rudolph W.W."/>
            <person name="Gunzer F."/>
            <person name="Trauth M."/>
            <person name="Bunk B."/>
            <person name="Bigge R."/>
            <person name="Schrottner P."/>
        </authorList>
    </citation>
    <scope>NUCLEOTIDE SEQUENCE [LARGE SCALE GENOMIC DNA]</scope>
    <source>
        <strain evidence="6 8">DSM 103800</strain>
    </source>
</reference>
<evidence type="ECO:0000256" key="1">
    <source>
        <dbReference type="ARBA" id="ARBA00023015"/>
    </source>
</evidence>
<reference evidence="6" key="3">
    <citation type="submission" date="2023-09" db="EMBL/GenBank/DDBJ databases">
        <authorList>
            <person name="Schober I."/>
            <person name="Bunk B."/>
        </authorList>
    </citation>
    <scope>NUCLEOTIDE SEQUENCE</scope>
    <source>
        <strain evidence="6">DSM 103800</strain>
    </source>
</reference>
<dbReference type="Proteomes" id="UP000185494">
    <property type="component" value="Chromosome 1"/>
</dbReference>
<dbReference type="EMBL" id="CP015583">
    <property type="protein sequence ID" value="APT56781.1"/>
    <property type="molecule type" value="Genomic_DNA"/>
</dbReference>
<proteinExistence type="predicted"/>
<dbReference type="Pfam" id="PF12802">
    <property type="entry name" value="MarR_2"/>
    <property type="match status" value="1"/>
</dbReference>
<reference evidence="5 7" key="1">
    <citation type="submission" date="2016-05" db="EMBL/GenBank/DDBJ databases">
        <title>Complete Genome and Methylome Analysis of Psychrotrophic Bacterial Isolates from Antarctic Lake Untersee.</title>
        <authorList>
            <person name="Fomenkov A."/>
            <person name="Akimov V.N."/>
            <person name="Vasilyeva L.V."/>
            <person name="Andersen D."/>
            <person name="Vincze T."/>
            <person name="Roberts R.J."/>
        </authorList>
    </citation>
    <scope>NUCLEOTIDE SEQUENCE [LARGE SCALE GENOMIC DNA]</scope>
    <source>
        <strain evidence="5 7">U14-5</strain>
    </source>
</reference>
<dbReference type="SUPFAM" id="SSF46785">
    <property type="entry name" value="Winged helix' DNA-binding domain"/>
    <property type="match status" value="1"/>
</dbReference>
<dbReference type="EMBL" id="JAVVDO010000001">
    <property type="protein sequence ID" value="MDT8329608.1"/>
    <property type="molecule type" value="Genomic_DNA"/>
</dbReference>
<dbReference type="InterPro" id="IPR000835">
    <property type="entry name" value="HTH_MarR-typ"/>
</dbReference>
<dbReference type="PRINTS" id="PR00598">
    <property type="entry name" value="HTHMARR"/>
</dbReference>
<dbReference type="Proteomes" id="UP001258945">
    <property type="component" value="Unassembled WGS sequence"/>
</dbReference>
<evidence type="ECO:0000259" key="4">
    <source>
        <dbReference type="PROSITE" id="PS50995"/>
    </source>
</evidence>